<evidence type="ECO:0000313" key="2">
    <source>
        <dbReference type="Proteomes" id="UP000695022"/>
    </source>
</evidence>
<keyword evidence="2" id="KW-1185">Reference proteome</keyword>
<dbReference type="Proteomes" id="UP000695022">
    <property type="component" value="Unplaced"/>
</dbReference>
<accession>A0ABM1E3F2</accession>
<organism evidence="2 3">
    <name type="scientific">Priapulus caudatus</name>
    <name type="common">Priapulid worm</name>
    <dbReference type="NCBI Taxonomy" id="37621"/>
    <lineage>
        <taxon>Eukaryota</taxon>
        <taxon>Metazoa</taxon>
        <taxon>Ecdysozoa</taxon>
        <taxon>Scalidophora</taxon>
        <taxon>Priapulida</taxon>
        <taxon>Priapulimorpha</taxon>
        <taxon>Priapulimorphida</taxon>
        <taxon>Priapulidae</taxon>
        <taxon>Priapulus</taxon>
    </lineage>
</organism>
<name>A0ABM1E3F2_PRICU</name>
<feature type="region of interest" description="Disordered" evidence="1">
    <location>
        <begin position="238"/>
        <end position="264"/>
    </location>
</feature>
<reference evidence="3" key="1">
    <citation type="submission" date="2025-08" db="UniProtKB">
        <authorList>
            <consortium name="RefSeq"/>
        </authorList>
    </citation>
    <scope>IDENTIFICATION</scope>
</reference>
<gene>
    <name evidence="3" type="primary">LOC106808495</name>
</gene>
<evidence type="ECO:0000313" key="3">
    <source>
        <dbReference type="RefSeq" id="XP_014666723.1"/>
    </source>
</evidence>
<sequence length="679" mass="77744">MTTEVGANVKSGAIERRQCTAAEHECGIEATQSVDADVPADADAFSRIIRDVISRFILALECNEDKIWNELLRQLRIHEKELQRDSARRQLSHYLNRIRMQLPGSEAQTTVLDSTLRIVGQEFISASDKRQYKVFVEKQECNRDDLEGTVKEKDHTCKDEPLPKEQRTLMRMLQTYEIRPPPLTMKDLTTSIENVTDEVSKREATWQSFRGNTAMATGMALPEETLAHTAASVTQTLRSTSVKMRKDASKSPTTAPNKKDTDTKLTGRQAVERFIKLQHSDKEEFLYFNINRNRTRNPYDLINVPQCMADAEHFVFSAYGVLHVTSGRKPLGKLSLAEWQREAVIVHGLLQLSFFRDFSIRKSFFTWKQNARHQKKARINMCIRNSLVLQSPLFVHTLQAVQRELLSLDSTWLDLSTTSDRVTAAARCRNSLLERLRRIQLKMDVLGEHMALATLRTQAADVRLRLQRSHRRFTLLVDHLLRSHLLLTSAAAMRWLASADTGQASQTSDSQDSGMADGGKVARDQEMSCFCEERFEQESPIVRGTDRELDGIAKYELSEKLMLTDDADNASNADDADRELMAEGTKREDILDTIWLLMELCSCSGTKRSLPEQSTRAEVRPHQQLRVPHFLQKEPLRERSMRVPPVYNYLINATSQLPRTKQTHEERPSFIENLIEQMR</sequence>
<dbReference type="RefSeq" id="XP_014666723.1">
    <property type="nucleotide sequence ID" value="XM_014811237.1"/>
</dbReference>
<evidence type="ECO:0000256" key="1">
    <source>
        <dbReference type="SAM" id="MobiDB-lite"/>
    </source>
</evidence>
<dbReference type="GeneID" id="106808495"/>
<proteinExistence type="predicted"/>
<protein>
    <submittedName>
        <fullName evidence="3">Uncharacterized protein LOC106808495</fullName>
    </submittedName>
</protein>